<sequence length="612" mass="73248">MEDFLGTDKDDDQTFEKEKVLPLRVLAAKTVANELNVTEALEEYIEEFKNVPRAYHDLIFRFVHLERFKKFLKHKEFSHMNTPSFIDQVVRGSEQHYRYLFASNPKSKDLDDPYLLLQNPYKCEDLEKEFRYCEWDEFDQKIPKVLQVKHRFTRYSEKDGLAIVPKLEDFERRWDHFTHYQFEFFNWENVLAAGGCVLACLIPSYVKPQKKKKKQIQRYPFYGRMGRVRSNVEDKFDNLEKFRYGFEKSDIDLFIYGLTEEEANVKVLQILTSIRGVASDPSNLQIIKSKYVITVYTGLPKIRKIQIILRLYKSPAEILIGFDVDCCSVGYDGKNVYVSQRAKRAITRQYNLIDLTRRSPSYENRLLKYAHRGFCVAVPKLSRELIDQSIFEKPFHEVRGLAKLLLLEKHPTKEQRVQYLKKIYNKNNKILVPVMSDKNDKWNNRRVFRTRKSMERNRYRYRYNYRNNQANNELPIEFLSDQTMGMQSWYSAVDILVDDKEKEIFELIVKRIVNTGKVWYWDYNSDKTVKTFDYIKGNSVHHVLREVPTQRIYKRYLRNYSIYNQILSMSFLRKVPIKIEWITKNPGTQKLMTGSFNQQDMDDVEWYLTAYK</sequence>
<dbReference type="Proteomes" id="UP001146793">
    <property type="component" value="Unassembled WGS sequence"/>
</dbReference>
<name>A0AAV8A9A1_9EUKA</name>
<dbReference type="AlphaFoldDB" id="A0AAV8A9A1"/>
<accession>A0AAV8A9A1</accession>
<evidence type="ECO:0000313" key="1">
    <source>
        <dbReference type="EMBL" id="KAJ3450403.1"/>
    </source>
</evidence>
<gene>
    <name evidence="1" type="ORF">M0812_06579</name>
</gene>
<comment type="caution">
    <text evidence="1">The sequence shown here is derived from an EMBL/GenBank/DDBJ whole genome shotgun (WGS) entry which is preliminary data.</text>
</comment>
<proteinExistence type="predicted"/>
<dbReference type="InterPro" id="IPR053354">
    <property type="entry name" value="MGDG_epimerase"/>
</dbReference>
<dbReference type="PANTHER" id="PTHR43558:SF6">
    <property type="entry name" value="REDUCTASE, PUTATIVE (AFU_ORTHOLOGUE AFUA_3G10540)-RELATED"/>
    <property type="match status" value="1"/>
</dbReference>
<organism evidence="1 2">
    <name type="scientific">Anaeramoeba flamelloides</name>
    <dbReference type="NCBI Taxonomy" id="1746091"/>
    <lineage>
        <taxon>Eukaryota</taxon>
        <taxon>Metamonada</taxon>
        <taxon>Anaeramoebidae</taxon>
        <taxon>Anaeramoeba</taxon>
    </lineage>
</organism>
<protein>
    <submittedName>
        <fullName evidence="1">Reductase</fullName>
    </submittedName>
</protein>
<dbReference type="EMBL" id="JANTQA010000012">
    <property type="protein sequence ID" value="KAJ3450403.1"/>
    <property type="molecule type" value="Genomic_DNA"/>
</dbReference>
<evidence type="ECO:0000313" key="2">
    <source>
        <dbReference type="Proteomes" id="UP001146793"/>
    </source>
</evidence>
<dbReference type="PANTHER" id="PTHR43558">
    <property type="entry name" value="REDUCTASE, PUTATIVE (AFU_ORTHOLOGUE AFUA_3G10540)-RELATED"/>
    <property type="match status" value="1"/>
</dbReference>
<reference evidence="1" key="1">
    <citation type="submission" date="2022-08" db="EMBL/GenBank/DDBJ databases">
        <title>Novel sulphate-reducing endosymbionts in the free-living metamonad Anaeramoeba.</title>
        <authorList>
            <person name="Jerlstrom-Hultqvist J."/>
            <person name="Cepicka I."/>
            <person name="Gallot-Lavallee L."/>
            <person name="Salas-Leiva D."/>
            <person name="Curtis B.A."/>
            <person name="Zahonova K."/>
            <person name="Pipaliya S."/>
            <person name="Dacks J."/>
            <person name="Roger A.J."/>
        </authorList>
    </citation>
    <scope>NUCLEOTIDE SEQUENCE</scope>
    <source>
        <strain evidence="1">Busselton2</strain>
    </source>
</reference>